<name>A0A9Q8PAQ5_PASFU</name>
<dbReference type="RefSeq" id="XP_047763327.1">
    <property type="nucleotide sequence ID" value="XM_047906839.1"/>
</dbReference>
<dbReference type="GeneID" id="71987569"/>
<keyword evidence="3" id="KW-1185">Reference proteome</keyword>
<evidence type="ECO:0000313" key="3">
    <source>
        <dbReference type="Proteomes" id="UP000756132"/>
    </source>
</evidence>
<organism evidence="2 3">
    <name type="scientific">Passalora fulva</name>
    <name type="common">Tomato leaf mold</name>
    <name type="synonym">Cladosporium fulvum</name>
    <dbReference type="NCBI Taxonomy" id="5499"/>
    <lineage>
        <taxon>Eukaryota</taxon>
        <taxon>Fungi</taxon>
        <taxon>Dikarya</taxon>
        <taxon>Ascomycota</taxon>
        <taxon>Pezizomycotina</taxon>
        <taxon>Dothideomycetes</taxon>
        <taxon>Dothideomycetidae</taxon>
        <taxon>Mycosphaerellales</taxon>
        <taxon>Mycosphaerellaceae</taxon>
        <taxon>Fulvia</taxon>
    </lineage>
</organism>
<feature type="compositionally biased region" description="Polar residues" evidence="1">
    <location>
        <begin position="11"/>
        <end position="24"/>
    </location>
</feature>
<protein>
    <submittedName>
        <fullName evidence="2">Uncharacterized protein</fullName>
    </submittedName>
</protein>
<dbReference type="KEGG" id="ffu:CLAFUR5_07691"/>
<reference evidence="2" key="2">
    <citation type="journal article" date="2022" name="Microb. Genom.">
        <title>A chromosome-scale genome assembly of the tomato pathogen Cladosporium fulvum reveals a compartmentalized genome architecture and the presence of a dispensable chromosome.</title>
        <authorList>
            <person name="Zaccaron A.Z."/>
            <person name="Chen L.H."/>
            <person name="Samaras A."/>
            <person name="Stergiopoulos I."/>
        </authorList>
    </citation>
    <scope>NUCLEOTIDE SEQUENCE</scope>
    <source>
        <strain evidence="2">Race5_Kim</strain>
    </source>
</reference>
<gene>
    <name evidence="2" type="ORF">CLAFUR5_07691</name>
</gene>
<dbReference type="EMBL" id="CP090168">
    <property type="protein sequence ID" value="UJO18961.1"/>
    <property type="molecule type" value="Genomic_DNA"/>
</dbReference>
<evidence type="ECO:0000256" key="1">
    <source>
        <dbReference type="SAM" id="MobiDB-lite"/>
    </source>
</evidence>
<dbReference type="AlphaFoldDB" id="A0A9Q8PAQ5"/>
<evidence type="ECO:0000313" key="2">
    <source>
        <dbReference type="EMBL" id="UJO18961.1"/>
    </source>
</evidence>
<reference evidence="2" key="1">
    <citation type="submission" date="2021-12" db="EMBL/GenBank/DDBJ databases">
        <authorList>
            <person name="Zaccaron A."/>
            <person name="Stergiopoulos I."/>
        </authorList>
    </citation>
    <scope>NUCLEOTIDE SEQUENCE</scope>
    <source>
        <strain evidence="2">Race5_Kim</strain>
    </source>
</reference>
<proteinExistence type="predicted"/>
<dbReference type="OrthoDB" id="10531064at2759"/>
<sequence length="115" mass="13006">MPSATPLPSARAQSRSGHSRSMTPRFSMLQRQAGRIQKKQKQDLDARDRITKLGGHLLKQAIEKHTIDDICDAFAKMKGPDAQHRHDEVDMIQWMESCPISNGESKRQSKELTVP</sequence>
<feature type="region of interest" description="Disordered" evidence="1">
    <location>
        <begin position="1"/>
        <end position="45"/>
    </location>
</feature>
<accession>A0A9Q8PAQ5</accession>
<dbReference type="Proteomes" id="UP000756132">
    <property type="component" value="Chromosome 6"/>
</dbReference>